<dbReference type="CDD" id="cd01189">
    <property type="entry name" value="INT_ICEBs1_C_like"/>
    <property type="match status" value="1"/>
</dbReference>
<proteinExistence type="predicted"/>
<dbReference type="InterPro" id="IPR002104">
    <property type="entry name" value="Integrase_catalytic"/>
</dbReference>
<evidence type="ECO:0000256" key="2">
    <source>
        <dbReference type="SAM" id="Phobius"/>
    </source>
</evidence>
<dbReference type="InterPro" id="IPR013762">
    <property type="entry name" value="Integrase-like_cat_sf"/>
</dbReference>
<dbReference type="GO" id="GO:0003677">
    <property type="term" value="F:DNA binding"/>
    <property type="evidence" value="ECO:0007669"/>
    <property type="project" value="InterPro"/>
</dbReference>
<dbReference type="InterPro" id="IPR050090">
    <property type="entry name" value="Tyrosine_recombinase_XerCD"/>
</dbReference>
<dbReference type="PANTHER" id="PTHR30349:SF64">
    <property type="entry name" value="PROPHAGE INTEGRASE INTD-RELATED"/>
    <property type="match status" value="1"/>
</dbReference>
<dbReference type="PROSITE" id="PS51898">
    <property type="entry name" value="TYR_RECOMBINASE"/>
    <property type="match status" value="1"/>
</dbReference>
<evidence type="ECO:0000259" key="3">
    <source>
        <dbReference type="PROSITE" id="PS51898"/>
    </source>
</evidence>
<accession>A0A1E8B7Y1</accession>
<evidence type="ECO:0000313" key="4">
    <source>
        <dbReference type="EMBL" id="OFD79900.1"/>
    </source>
</evidence>
<dbReference type="Gene3D" id="1.10.443.10">
    <property type="entry name" value="Intergrase catalytic core"/>
    <property type="match status" value="1"/>
</dbReference>
<evidence type="ECO:0000256" key="1">
    <source>
        <dbReference type="ARBA" id="ARBA00023172"/>
    </source>
</evidence>
<dbReference type="InterPro" id="IPR011010">
    <property type="entry name" value="DNA_brk_join_enz"/>
</dbReference>
<organism evidence="4 5">
    <name type="scientific">Bacillus mycoides</name>
    <dbReference type="NCBI Taxonomy" id="1405"/>
    <lineage>
        <taxon>Bacteria</taxon>
        <taxon>Bacillati</taxon>
        <taxon>Bacillota</taxon>
        <taxon>Bacilli</taxon>
        <taxon>Bacillales</taxon>
        <taxon>Bacillaceae</taxon>
        <taxon>Bacillus</taxon>
        <taxon>Bacillus cereus group</taxon>
    </lineage>
</organism>
<dbReference type="SUPFAM" id="SSF56349">
    <property type="entry name" value="DNA breaking-rejoining enzymes"/>
    <property type="match status" value="1"/>
</dbReference>
<dbReference type="Proteomes" id="UP000175706">
    <property type="component" value="Unassembled WGS sequence"/>
</dbReference>
<keyword evidence="2" id="KW-0812">Transmembrane</keyword>
<comment type="caution">
    <text evidence="4">The sequence shown here is derived from an EMBL/GenBank/DDBJ whole genome shotgun (WGS) entry which is preliminary data.</text>
</comment>
<gene>
    <name evidence="4" type="ORF">BWGOE8_23230</name>
</gene>
<sequence length="162" mass="18824">MKQRIIYQNPVALAEIPKSEKTSIQTWTEDEVKKILLHSQNSRYHTGFVLAITTGMRLGEVLGLRWQGVDFDNHTVTINQTLGHDNKIKTSTKTYSSKRTIPIPLEAIEELKKRRLQVNKEKLRLGTAYLLKCSCFRAIVTFMLFIKRLLYHNLQLLALHYI</sequence>
<feature type="domain" description="Tyr recombinase" evidence="3">
    <location>
        <begin position="22"/>
        <end position="162"/>
    </location>
</feature>
<dbReference type="Pfam" id="PF00589">
    <property type="entry name" value="Phage_integrase"/>
    <property type="match status" value="1"/>
</dbReference>
<reference evidence="4 5" key="1">
    <citation type="submission" date="2016-05" db="EMBL/GenBank/DDBJ databases">
        <title>Bacillus thuringiensis and Bacillus weihenstephanensis as novel biocontrol agents of wilt causing Verticillium species.</title>
        <authorList>
            <person name="Hollensteiner J."/>
            <person name="Wemheuer F."/>
            <person name="Harting R."/>
            <person name="Kolarzyk A."/>
            <person name="Diaz-Valerio S."/>
            <person name="Poehlein A."/>
            <person name="Brzuszkiewicz E."/>
            <person name="Nesemann K."/>
            <person name="Braus-Stromeyer S."/>
            <person name="Braus G."/>
            <person name="Daniel R."/>
            <person name="Liesegang H."/>
        </authorList>
    </citation>
    <scope>NUCLEOTIDE SEQUENCE [LARGE SCALE GENOMIC DNA]</scope>
    <source>
        <strain evidence="4 5">GOE8</strain>
    </source>
</reference>
<dbReference type="EMBL" id="LXLT01000026">
    <property type="protein sequence ID" value="OFD79900.1"/>
    <property type="molecule type" value="Genomic_DNA"/>
</dbReference>
<feature type="transmembrane region" description="Helical" evidence="2">
    <location>
        <begin position="123"/>
        <end position="146"/>
    </location>
</feature>
<keyword evidence="2" id="KW-0472">Membrane</keyword>
<dbReference type="PANTHER" id="PTHR30349">
    <property type="entry name" value="PHAGE INTEGRASE-RELATED"/>
    <property type="match status" value="1"/>
</dbReference>
<dbReference type="AlphaFoldDB" id="A0A1E8B7Y1"/>
<protein>
    <recommendedName>
        <fullName evidence="3">Tyr recombinase domain-containing protein</fullName>
    </recommendedName>
</protein>
<evidence type="ECO:0000313" key="5">
    <source>
        <dbReference type="Proteomes" id="UP000175706"/>
    </source>
</evidence>
<dbReference type="GO" id="GO:0006310">
    <property type="term" value="P:DNA recombination"/>
    <property type="evidence" value="ECO:0007669"/>
    <property type="project" value="UniProtKB-KW"/>
</dbReference>
<keyword evidence="2" id="KW-1133">Transmembrane helix</keyword>
<keyword evidence="1" id="KW-0233">DNA recombination</keyword>
<dbReference type="GO" id="GO:0015074">
    <property type="term" value="P:DNA integration"/>
    <property type="evidence" value="ECO:0007669"/>
    <property type="project" value="InterPro"/>
</dbReference>
<name>A0A1E8B7Y1_BACMY</name>